<dbReference type="Proteomes" id="UP000215256">
    <property type="component" value="Chromosome 1"/>
</dbReference>
<dbReference type="AlphaFoldDB" id="A0A248UGF1"/>
<dbReference type="EMBL" id="CP022604">
    <property type="protein sequence ID" value="ASV85491.1"/>
    <property type="molecule type" value="Genomic_DNA"/>
</dbReference>
<dbReference type="Pfam" id="PF10109">
    <property type="entry name" value="Phage_TAC_7"/>
    <property type="match status" value="1"/>
</dbReference>
<dbReference type="OrthoDB" id="8449922at2"/>
<evidence type="ECO:0000313" key="1">
    <source>
        <dbReference type="EMBL" id="ASV85491.1"/>
    </source>
</evidence>
<organism evidence="1 2">
    <name type="scientific">Ochrobactrum quorumnocens</name>
    <dbReference type="NCBI Taxonomy" id="271865"/>
    <lineage>
        <taxon>Bacteria</taxon>
        <taxon>Pseudomonadati</taxon>
        <taxon>Pseudomonadota</taxon>
        <taxon>Alphaproteobacteria</taxon>
        <taxon>Hyphomicrobiales</taxon>
        <taxon>Brucellaceae</taxon>
        <taxon>Brucella/Ochrobactrum group</taxon>
        <taxon>Ochrobactrum</taxon>
    </lineage>
</organism>
<gene>
    <name evidence="1" type="ORF">CES85_1641</name>
</gene>
<dbReference type="RefSeq" id="WP_095447016.1">
    <property type="nucleotide sequence ID" value="NZ_CP022604.1"/>
</dbReference>
<evidence type="ECO:0000313" key="2">
    <source>
        <dbReference type="Proteomes" id="UP000215256"/>
    </source>
</evidence>
<proteinExistence type="predicted"/>
<accession>A0A248UGF1</accession>
<reference evidence="1 2" key="1">
    <citation type="submission" date="2017-07" db="EMBL/GenBank/DDBJ databases">
        <title>Phylogenetic study on the rhizospheric bacterium Ochrobactrum sp. A44.</title>
        <authorList>
            <person name="Krzyzanowska D.M."/>
            <person name="Ossowicki A."/>
            <person name="Rajewska M."/>
            <person name="Maciag T."/>
            <person name="Kaczynski Z."/>
            <person name="Czerwicka M."/>
            <person name="Jafra S."/>
        </authorList>
    </citation>
    <scope>NUCLEOTIDE SEQUENCE [LARGE SCALE GENOMIC DNA]</scope>
    <source>
        <strain evidence="1 2">A44</strain>
    </source>
</reference>
<dbReference type="KEGG" id="och:CES85_1641"/>
<sequence length="92" mass="9853">MSNETTLQLSKPYTLAGKETDKLSFREPVLGDLVRVETAAKGTGDNGYTAVMIAQLSGATVPEVHALSLTDYRKCAEAMRPFLNTESSDGDA</sequence>
<protein>
    <submittedName>
        <fullName evidence="1">Mu-like prophage FluMu gp41 family protein</fullName>
    </submittedName>
</protein>
<name>A0A248UGF1_9HYPH</name>
<dbReference type="InterPro" id="IPR019289">
    <property type="entry name" value="Phage_tail_E/E"/>
</dbReference>